<dbReference type="AlphaFoldDB" id="A0A9I9DPH2"/>
<evidence type="ECO:0000313" key="3">
    <source>
        <dbReference type="EnsemblPlants" id="MELO3C021993.2.1"/>
    </source>
</evidence>
<feature type="region of interest" description="Disordered" evidence="1">
    <location>
        <begin position="58"/>
        <end position="84"/>
    </location>
</feature>
<feature type="chain" id="PRO_5039921297" description="Transmembrane protein" evidence="2">
    <location>
        <begin position="25"/>
        <end position="84"/>
    </location>
</feature>
<keyword evidence="2" id="KW-0732">Signal</keyword>
<dbReference type="EnsemblPlants" id="MELO3C021993.2.1">
    <property type="protein sequence ID" value="MELO3C021993.2.1"/>
    <property type="gene ID" value="MELO3C021993.2"/>
</dbReference>
<proteinExistence type="predicted"/>
<feature type="signal peptide" evidence="2">
    <location>
        <begin position="1"/>
        <end position="24"/>
    </location>
</feature>
<accession>A0A9I9DPH2</accession>
<sequence length="84" mass="9087">MVHPKLFSTLLLLSCFLLFSFTHGLKVEMIESLGHGSNVRSSSLKGIGGKSRKMMIEIMDYADPGPNNNTRSSGYLPPPPPPAA</sequence>
<dbReference type="Gramene" id="MELO3C021993.2.1">
    <property type="protein sequence ID" value="MELO3C021993.2.1"/>
    <property type="gene ID" value="MELO3C021993.2"/>
</dbReference>
<protein>
    <recommendedName>
        <fullName evidence="4">Transmembrane protein</fullName>
    </recommendedName>
</protein>
<dbReference type="PANTHER" id="PTHR37908">
    <property type="entry name" value="TRANSMEMBRANE PROTEIN"/>
    <property type="match status" value="1"/>
</dbReference>
<evidence type="ECO:0008006" key="4">
    <source>
        <dbReference type="Google" id="ProtNLM"/>
    </source>
</evidence>
<dbReference type="PANTHER" id="PTHR37908:SF3">
    <property type="entry name" value="TRANSMEMBRANE PROTEIN"/>
    <property type="match status" value="1"/>
</dbReference>
<name>A0A9I9DPH2_CUCME</name>
<evidence type="ECO:0000256" key="2">
    <source>
        <dbReference type="SAM" id="SignalP"/>
    </source>
</evidence>
<evidence type="ECO:0000256" key="1">
    <source>
        <dbReference type="SAM" id="MobiDB-lite"/>
    </source>
</evidence>
<reference evidence="3" key="1">
    <citation type="submission" date="2023-03" db="UniProtKB">
        <authorList>
            <consortium name="EnsemblPlants"/>
        </authorList>
    </citation>
    <scope>IDENTIFICATION</scope>
</reference>
<organism evidence="3">
    <name type="scientific">Cucumis melo</name>
    <name type="common">Muskmelon</name>
    <dbReference type="NCBI Taxonomy" id="3656"/>
    <lineage>
        <taxon>Eukaryota</taxon>
        <taxon>Viridiplantae</taxon>
        <taxon>Streptophyta</taxon>
        <taxon>Embryophyta</taxon>
        <taxon>Tracheophyta</taxon>
        <taxon>Spermatophyta</taxon>
        <taxon>Magnoliopsida</taxon>
        <taxon>eudicotyledons</taxon>
        <taxon>Gunneridae</taxon>
        <taxon>Pentapetalae</taxon>
        <taxon>rosids</taxon>
        <taxon>fabids</taxon>
        <taxon>Cucurbitales</taxon>
        <taxon>Cucurbitaceae</taxon>
        <taxon>Benincaseae</taxon>
        <taxon>Cucumis</taxon>
    </lineage>
</organism>